<reference evidence="2 3" key="2">
    <citation type="journal article" date="2010" name="Stand. Genomic Sci.">
        <title>Complete genome sequence of Syntrophothermus lipocalidus type strain (TGB-C1).</title>
        <authorList>
            <person name="Djao O.D."/>
            <person name="Zhang X."/>
            <person name="Lucas S."/>
            <person name="Lapidus A."/>
            <person name="Del Rio T.G."/>
            <person name="Nolan M."/>
            <person name="Tice H."/>
            <person name="Cheng J.F."/>
            <person name="Han C."/>
            <person name="Tapia R."/>
            <person name="Goodwin L."/>
            <person name="Pitluck S."/>
            <person name="Liolios K."/>
            <person name="Ivanova N."/>
            <person name="Mavromatis K."/>
            <person name="Mikhailova N."/>
            <person name="Ovchinnikova G."/>
            <person name="Pati A."/>
            <person name="Brambilla E."/>
            <person name="Chen A."/>
            <person name="Palaniappan K."/>
            <person name="Land M."/>
            <person name="Hauser L."/>
            <person name="Chang Y.J."/>
            <person name="Jeffries C.D."/>
            <person name="Rohde M."/>
            <person name="Sikorski J."/>
            <person name="Spring S."/>
            <person name="Goker M."/>
            <person name="Detter J.C."/>
            <person name="Woyke T."/>
            <person name="Bristow J."/>
            <person name="Eisen J.A."/>
            <person name="Markowitz V."/>
            <person name="Hugenholtz P."/>
            <person name="Kyrpides N.C."/>
            <person name="Klenk H.P."/>
        </authorList>
    </citation>
    <scope>NUCLEOTIDE SEQUENCE [LARGE SCALE GENOMIC DNA]</scope>
    <source>
        <strain evidence="3">DSM 12680 / TGB-C1</strain>
    </source>
</reference>
<evidence type="ECO:0000313" key="3">
    <source>
        <dbReference type="Proteomes" id="UP000000378"/>
    </source>
</evidence>
<protein>
    <submittedName>
        <fullName evidence="2">Uncharacterized protein</fullName>
    </submittedName>
</protein>
<dbReference type="EMBL" id="CP002048">
    <property type="protein sequence ID" value="ADI00952.1"/>
    <property type="molecule type" value="Genomic_DNA"/>
</dbReference>
<feature type="transmembrane region" description="Helical" evidence="1">
    <location>
        <begin position="15"/>
        <end position="35"/>
    </location>
</feature>
<accession>D7CJ63</accession>
<gene>
    <name evidence="2" type="ordered locus">Slip_0152</name>
</gene>
<sequence length="44" mass="4927">MSGLWRNLSGAFVDVSWGVLLFVLVVLCILFATGVEARFIYTDF</sequence>
<dbReference type="Proteomes" id="UP000000378">
    <property type="component" value="Chromosome"/>
</dbReference>
<name>D7CJ63_SYNLT</name>
<dbReference type="KEGG" id="slp:Slip_0152"/>
<dbReference type="AlphaFoldDB" id="D7CJ63"/>
<reference evidence="3" key="1">
    <citation type="journal article" date="2010" name="Stand. Genomic Sci.">
        <title>Complete genome sequence of Syntrophothermus lipocalidus type strain (TGB-C1T).</title>
        <authorList>
            <consortium name="US DOE Joint Genome Institute (JGI-PGF)"/>
            <person name="Djao O."/>
            <person name="Zhang X."/>
            <person name="Lucas S."/>
            <person name="Lapidus A."/>
            <person name="Glavina Del Rio T."/>
            <person name="Nolan M."/>
            <person name="Tice H."/>
            <person name="Cheng J."/>
            <person name="Han C."/>
            <person name="Tapia R."/>
            <person name="Goodwin L."/>
            <person name="Pitluck S."/>
            <person name="Liolios K."/>
            <person name="Ivanova N."/>
            <person name="Mavromatis K."/>
            <person name="Mikhailova N."/>
            <person name="Ovchinnikova G."/>
            <person name="Pati A."/>
            <person name="Brambilla E."/>
            <person name="Chen A."/>
            <person name="Palaniappan K."/>
            <person name="Land M."/>
            <person name="Hauser L."/>
            <person name="Chang Y."/>
            <person name="Jeffries C."/>
            <person name="Rohde M."/>
            <person name="Sikorski J."/>
            <person name="Spring S."/>
            <person name="Goker M."/>
            <person name="Detter J."/>
            <person name="Woyke T."/>
            <person name="Bristow J."/>
            <person name="Eisen J."/>
            <person name="Markowitz V."/>
            <person name="Hugenholtz P."/>
            <person name="Kyrpides N."/>
            <person name="Klenk H."/>
        </authorList>
    </citation>
    <scope>NUCLEOTIDE SEQUENCE [LARGE SCALE GENOMIC DNA]</scope>
    <source>
        <strain evidence="3">DSM 12680 / TGB-C1</strain>
    </source>
</reference>
<keyword evidence="1" id="KW-0812">Transmembrane</keyword>
<proteinExistence type="predicted"/>
<evidence type="ECO:0000313" key="2">
    <source>
        <dbReference type="EMBL" id="ADI00952.1"/>
    </source>
</evidence>
<evidence type="ECO:0000256" key="1">
    <source>
        <dbReference type="SAM" id="Phobius"/>
    </source>
</evidence>
<dbReference type="STRING" id="643648.Slip_0152"/>
<keyword evidence="3" id="KW-1185">Reference proteome</keyword>
<keyword evidence="1" id="KW-0472">Membrane</keyword>
<dbReference type="HOGENOM" id="CLU_3223071_0_0_9"/>
<dbReference type="RefSeq" id="WP_013174356.1">
    <property type="nucleotide sequence ID" value="NC_014220.1"/>
</dbReference>
<organism evidence="2 3">
    <name type="scientific">Syntrophothermus lipocalidus (strain DSM 12680 / TGB-C1)</name>
    <dbReference type="NCBI Taxonomy" id="643648"/>
    <lineage>
        <taxon>Bacteria</taxon>
        <taxon>Bacillati</taxon>
        <taxon>Bacillota</taxon>
        <taxon>Clostridia</taxon>
        <taxon>Eubacteriales</taxon>
        <taxon>Syntrophomonadaceae</taxon>
        <taxon>Syntrophothermus</taxon>
    </lineage>
</organism>
<keyword evidence="1" id="KW-1133">Transmembrane helix</keyword>